<keyword evidence="2" id="KW-1185">Reference proteome</keyword>
<evidence type="ECO:0000313" key="1">
    <source>
        <dbReference type="EMBL" id="EFO82189.1"/>
    </source>
</evidence>
<dbReference type="EMBL" id="DS268407">
    <property type="protein sequence ID" value="EFO82189.1"/>
    <property type="molecule type" value="Genomic_DNA"/>
</dbReference>
<sequence length="67" mass="7804">MHSLFVKPTHRRWTHISPDKKHKHKLDHIFANGKYVTDVSIISVISVRQGTQLIESWSTIAKDRRNG</sequence>
<dbReference type="AlphaFoldDB" id="E3LDB7"/>
<gene>
    <name evidence="1" type="ORF">CRE_00134</name>
</gene>
<dbReference type="eggNOG" id="KOG1075">
    <property type="taxonomic scope" value="Eukaryota"/>
</dbReference>
<name>E3LDB7_CAERE</name>
<dbReference type="STRING" id="31234.E3LDB7"/>
<dbReference type="OrthoDB" id="5844535at2759"/>
<proteinExistence type="predicted"/>
<protein>
    <submittedName>
        <fullName evidence="1">Uncharacterized protein</fullName>
    </submittedName>
</protein>
<accession>E3LDB7</accession>
<dbReference type="HOGENOM" id="CLU_2814854_0_0_1"/>
<evidence type="ECO:0000313" key="2">
    <source>
        <dbReference type="Proteomes" id="UP000008281"/>
    </source>
</evidence>
<reference evidence="1" key="1">
    <citation type="submission" date="2007-07" db="EMBL/GenBank/DDBJ databases">
        <title>PCAP assembly of the Caenorhabditis remanei genome.</title>
        <authorList>
            <consortium name="The Caenorhabditis remanei Sequencing Consortium"/>
            <person name="Wilson R.K."/>
        </authorList>
    </citation>
    <scope>NUCLEOTIDE SEQUENCE [LARGE SCALE GENOMIC DNA]</scope>
    <source>
        <strain evidence="1">PB4641</strain>
    </source>
</reference>
<dbReference type="Proteomes" id="UP000008281">
    <property type="component" value="Unassembled WGS sequence"/>
</dbReference>
<dbReference type="InParanoid" id="E3LDB7"/>
<organism evidence="2">
    <name type="scientific">Caenorhabditis remanei</name>
    <name type="common">Caenorhabditis vulgaris</name>
    <dbReference type="NCBI Taxonomy" id="31234"/>
    <lineage>
        <taxon>Eukaryota</taxon>
        <taxon>Metazoa</taxon>
        <taxon>Ecdysozoa</taxon>
        <taxon>Nematoda</taxon>
        <taxon>Chromadorea</taxon>
        <taxon>Rhabditida</taxon>
        <taxon>Rhabditina</taxon>
        <taxon>Rhabditomorpha</taxon>
        <taxon>Rhabditoidea</taxon>
        <taxon>Rhabditidae</taxon>
        <taxon>Peloderinae</taxon>
        <taxon>Caenorhabditis</taxon>
    </lineage>
</organism>